<gene>
    <name evidence="1" type="ORF">NS331_09345</name>
</gene>
<dbReference type="Proteomes" id="UP000072741">
    <property type="component" value="Unassembled WGS sequence"/>
</dbReference>
<accession>A0A147GYG8</accession>
<dbReference type="RefSeq" id="WP_058641735.1">
    <property type="nucleotide sequence ID" value="NZ_LDSL01000056.1"/>
</dbReference>
<evidence type="ECO:0008006" key="3">
    <source>
        <dbReference type="Google" id="ProtNLM"/>
    </source>
</evidence>
<reference evidence="1 2" key="1">
    <citation type="journal article" date="2016" name="Front. Microbiol.">
        <title>Genomic Resource of Rice Seed Associated Bacteria.</title>
        <authorList>
            <person name="Midha S."/>
            <person name="Bansal K."/>
            <person name="Sharma S."/>
            <person name="Kumar N."/>
            <person name="Patil P.P."/>
            <person name="Chaudhry V."/>
            <person name="Patil P.B."/>
        </authorList>
    </citation>
    <scope>NUCLEOTIDE SEQUENCE [LARGE SCALE GENOMIC DNA]</scope>
    <source>
        <strain evidence="1 2">NS331</strain>
    </source>
</reference>
<evidence type="ECO:0000313" key="1">
    <source>
        <dbReference type="EMBL" id="KTT22562.1"/>
    </source>
</evidence>
<dbReference type="OrthoDB" id="9003874at2"/>
<sequence>MPRPAEYDGLLRIGSLKPAVADPASIAQFLRTAHDMHGAAKAAMPASARFLLAYEGMFSLVMAVLEHHACRPGDSGGHRATAIQRVAADLAFTPAQQSVLGRMHDVRNRVTYRAPIPPITQADAEAMHAILTEMLRAAAPLLDGTGRGGA</sequence>
<evidence type="ECO:0000313" key="2">
    <source>
        <dbReference type="Proteomes" id="UP000072741"/>
    </source>
</evidence>
<dbReference type="EMBL" id="LDSL01000056">
    <property type="protein sequence ID" value="KTT22562.1"/>
    <property type="molecule type" value="Genomic_DNA"/>
</dbReference>
<proteinExistence type="predicted"/>
<keyword evidence="2" id="KW-1185">Reference proteome</keyword>
<dbReference type="AlphaFoldDB" id="A0A147GYG8"/>
<name>A0A147GYG8_9BURK</name>
<comment type="caution">
    <text evidence="1">The sequence shown here is derived from an EMBL/GenBank/DDBJ whole genome shotgun (WGS) entry which is preliminary data.</text>
</comment>
<organism evidence="1 2">
    <name type="scientific">Pseudacidovorax intermedius</name>
    <dbReference type="NCBI Taxonomy" id="433924"/>
    <lineage>
        <taxon>Bacteria</taxon>
        <taxon>Pseudomonadati</taxon>
        <taxon>Pseudomonadota</taxon>
        <taxon>Betaproteobacteria</taxon>
        <taxon>Burkholderiales</taxon>
        <taxon>Comamonadaceae</taxon>
        <taxon>Pseudacidovorax</taxon>
    </lineage>
</organism>
<protein>
    <recommendedName>
        <fullName evidence="3">HEPN domain-containing protein</fullName>
    </recommendedName>
</protein>